<dbReference type="Pfam" id="PF07679">
    <property type="entry name" value="I-set"/>
    <property type="match status" value="2"/>
</dbReference>
<dbReference type="SUPFAM" id="SSF49265">
    <property type="entry name" value="Fibronectin type III"/>
    <property type="match status" value="2"/>
</dbReference>
<dbReference type="GO" id="GO:0045214">
    <property type="term" value="P:sarcomere organization"/>
    <property type="evidence" value="ECO:0007669"/>
    <property type="project" value="TreeGrafter"/>
</dbReference>
<dbReference type="FunFam" id="2.60.40.10:FF:000225">
    <property type="entry name" value="Myosin-binding protein C, cardiac-type"/>
    <property type="match status" value="1"/>
</dbReference>
<keyword evidence="5" id="KW-0393">Immunoglobulin domain</keyword>
<dbReference type="InterPro" id="IPR036179">
    <property type="entry name" value="Ig-like_dom_sf"/>
</dbReference>
<organism evidence="9 10">
    <name type="scientific">Oreochromis aureus</name>
    <name type="common">Israeli tilapia</name>
    <name type="synonym">Chromis aureus</name>
    <dbReference type="NCBI Taxonomy" id="47969"/>
    <lineage>
        <taxon>Eukaryota</taxon>
        <taxon>Metazoa</taxon>
        <taxon>Chordata</taxon>
        <taxon>Craniata</taxon>
        <taxon>Vertebrata</taxon>
        <taxon>Euteleostomi</taxon>
        <taxon>Actinopterygii</taxon>
        <taxon>Neopterygii</taxon>
        <taxon>Teleostei</taxon>
        <taxon>Neoteleostei</taxon>
        <taxon>Acanthomorphata</taxon>
        <taxon>Ovalentaria</taxon>
        <taxon>Cichlomorphae</taxon>
        <taxon>Cichliformes</taxon>
        <taxon>Cichlidae</taxon>
        <taxon>African cichlids</taxon>
        <taxon>Pseudocrenilabrinae</taxon>
        <taxon>Oreochromini</taxon>
        <taxon>Oreochromis</taxon>
    </lineage>
</organism>
<dbReference type="GO" id="GO:0007155">
    <property type="term" value="P:cell adhesion"/>
    <property type="evidence" value="ECO:0007669"/>
    <property type="project" value="UniProtKB-KW"/>
</dbReference>
<dbReference type="SUPFAM" id="SSF48726">
    <property type="entry name" value="Immunoglobulin"/>
    <property type="match status" value="2"/>
</dbReference>
<evidence type="ECO:0000256" key="1">
    <source>
        <dbReference type="ARBA" id="ARBA00022433"/>
    </source>
</evidence>
<dbReference type="InterPro" id="IPR007110">
    <property type="entry name" value="Ig-like_dom"/>
</dbReference>
<dbReference type="PANTHER" id="PTHR13817">
    <property type="entry name" value="TITIN"/>
    <property type="match status" value="1"/>
</dbReference>
<dbReference type="GO" id="GO:0031430">
    <property type="term" value="C:M band"/>
    <property type="evidence" value="ECO:0007669"/>
    <property type="project" value="TreeGrafter"/>
</dbReference>
<dbReference type="InterPro" id="IPR003598">
    <property type="entry name" value="Ig_sub2"/>
</dbReference>
<name>A0AAZ1WZZ6_OREAU</name>
<reference evidence="10" key="1">
    <citation type="submission" date="2020-03" db="EMBL/GenBank/DDBJ databases">
        <title>Evolution of repeat sequences and sex chromosomes of tilapia species revealed by chromosome-level genomes.</title>
        <authorList>
            <person name="Xu L."/>
            <person name="Tao W."/>
            <person name="Wang D."/>
            <person name="Zhou Q."/>
        </authorList>
    </citation>
    <scope>NUCLEOTIDE SEQUENCE [LARGE SCALE GENOMIC DNA]</scope>
    <source>
        <strain evidence="10">Israel</strain>
    </source>
</reference>
<dbReference type="SMART" id="SM00409">
    <property type="entry name" value="IG"/>
    <property type="match status" value="2"/>
</dbReference>
<dbReference type="FunFam" id="2.60.40.10:FF:000060">
    <property type="entry name" value="Myosin-binding protein C, slow type"/>
    <property type="match status" value="1"/>
</dbReference>
<dbReference type="InterPro" id="IPR013098">
    <property type="entry name" value="Ig_I-set"/>
</dbReference>
<dbReference type="InterPro" id="IPR036116">
    <property type="entry name" value="FN3_sf"/>
</dbReference>
<evidence type="ECO:0000313" key="9">
    <source>
        <dbReference type="Ensembl" id="ENSOABP00000061261.1"/>
    </source>
</evidence>
<dbReference type="CDD" id="cd00063">
    <property type="entry name" value="FN3"/>
    <property type="match status" value="2"/>
</dbReference>
<dbReference type="GO" id="GO:0032982">
    <property type="term" value="C:myosin filament"/>
    <property type="evidence" value="ECO:0007669"/>
    <property type="project" value="UniProtKB-KW"/>
</dbReference>
<protein>
    <recommendedName>
        <fullName evidence="11">Myosin binding protein C, fast type a</fullName>
    </recommendedName>
</protein>
<evidence type="ECO:0000256" key="2">
    <source>
        <dbReference type="ARBA" id="ARBA00022737"/>
    </source>
</evidence>
<dbReference type="SMART" id="SM00060">
    <property type="entry name" value="FN3"/>
    <property type="match status" value="2"/>
</dbReference>
<feature type="domain" description="Fibronectin type-III" evidence="8">
    <location>
        <begin position="53"/>
        <end position="148"/>
    </location>
</feature>
<dbReference type="FunFam" id="2.60.40.10:FF:000062">
    <property type="entry name" value="Myosin-binding protein C, slow type"/>
    <property type="match status" value="1"/>
</dbReference>
<evidence type="ECO:0000256" key="4">
    <source>
        <dbReference type="ARBA" id="ARBA00023179"/>
    </source>
</evidence>
<dbReference type="PROSITE" id="PS50853">
    <property type="entry name" value="FN3"/>
    <property type="match status" value="2"/>
</dbReference>
<dbReference type="PANTHER" id="PTHR13817:SF17">
    <property type="entry name" value="MYOSIN-BINDING PROTEIN C, FAST-TYPE"/>
    <property type="match status" value="1"/>
</dbReference>
<dbReference type="InterPro" id="IPR013783">
    <property type="entry name" value="Ig-like_fold"/>
</dbReference>
<dbReference type="InterPro" id="IPR003961">
    <property type="entry name" value="FN3_dom"/>
</dbReference>
<keyword evidence="1" id="KW-0787">Thick filament</keyword>
<feature type="domain" description="Ig-like" evidence="7">
    <location>
        <begin position="152"/>
        <end position="240"/>
    </location>
</feature>
<dbReference type="PROSITE" id="PS50835">
    <property type="entry name" value="IG_LIKE"/>
    <property type="match status" value="2"/>
</dbReference>
<evidence type="ECO:0000259" key="8">
    <source>
        <dbReference type="PROSITE" id="PS50853"/>
    </source>
</evidence>
<keyword evidence="4" id="KW-0514">Muscle protein</keyword>
<evidence type="ECO:0000256" key="5">
    <source>
        <dbReference type="ARBA" id="ARBA00023319"/>
    </source>
</evidence>
<dbReference type="Gene3D" id="2.60.40.10">
    <property type="entry name" value="Immunoglobulins"/>
    <property type="match status" value="5"/>
</dbReference>
<dbReference type="InterPro" id="IPR003599">
    <property type="entry name" value="Ig_sub"/>
</dbReference>
<keyword evidence="2" id="KW-0677">Repeat</keyword>
<sequence length="464" mass="51346">PDVPNPPENVKCTSVGEDSAIITWDPPAFDGGVAVKGTPETRSLLSLSAPTSEPTRLTVHDVTDSTCALKWLPPEKIGAGGIDGYIIEYCKEGSDQWVRANEEPVGNIHYRVKGLPVGEKMLFRVIAVNIAGHSPPAILSQAVTIREIVENPKIRLPRRLRTKFITQVGEKVNLVIPFQGKPRPVVTWYKDGVPMEDRTVGTRTSEVDTILFIRSAERVHSGKYTLSVQIENMSDSADIHIQVVEKPGPPIAVHVTDIWGFNAALEWKPPKDDGNCEIIGYTIQKADKKTKEWFTVYEHNRRPSCTVSDLVMGNEYSFRVFSENICGLSDEPGISKNTAVITKTGLLYNPSPYKEMDVSSCPKFTAPLVDRSVIAGYSAAISCAVRGNPKPKIIWMKNRMIIGEDPKFLMQNNQGVLTLNIRKPSLFDGGRYSCRAINDLGEDEVECTLEVRGMSMQFSLPTTM</sequence>
<evidence type="ECO:0000256" key="6">
    <source>
        <dbReference type="ARBA" id="ARBA00038352"/>
    </source>
</evidence>
<dbReference type="AlphaFoldDB" id="A0AAZ1WZZ6"/>
<proteinExistence type="inferred from homology"/>
<dbReference type="Pfam" id="PF00041">
    <property type="entry name" value="fn3"/>
    <property type="match status" value="2"/>
</dbReference>
<dbReference type="Ensembl" id="ENSOABT00000077321.1">
    <property type="protein sequence ID" value="ENSOABP00000061261.1"/>
    <property type="gene ID" value="ENSOABG00000002730.2"/>
</dbReference>
<feature type="domain" description="Fibronectin type-III" evidence="8">
    <location>
        <begin position="249"/>
        <end position="345"/>
    </location>
</feature>
<evidence type="ECO:0000313" key="10">
    <source>
        <dbReference type="Proteomes" id="UP000472276"/>
    </source>
</evidence>
<evidence type="ECO:0000256" key="3">
    <source>
        <dbReference type="ARBA" id="ARBA00022889"/>
    </source>
</evidence>
<dbReference type="Proteomes" id="UP000472276">
    <property type="component" value="Unassembled WGS sequence"/>
</dbReference>
<gene>
    <name evidence="9" type="primary">mybpc2a</name>
</gene>
<evidence type="ECO:0000259" key="7">
    <source>
        <dbReference type="PROSITE" id="PS50835"/>
    </source>
</evidence>
<keyword evidence="3" id="KW-0130">Cell adhesion</keyword>
<reference evidence="9" key="2">
    <citation type="submission" date="2025-08" db="UniProtKB">
        <authorList>
            <consortium name="Ensembl"/>
        </authorList>
    </citation>
    <scope>IDENTIFICATION</scope>
</reference>
<comment type="similarity">
    <text evidence="6">Belongs to the immunoglobulin superfamily. MyBP family.</text>
</comment>
<evidence type="ECO:0008006" key="11">
    <source>
        <dbReference type="Google" id="ProtNLM"/>
    </source>
</evidence>
<dbReference type="PRINTS" id="PR00014">
    <property type="entry name" value="FNTYPEIII"/>
</dbReference>
<dbReference type="InterPro" id="IPR050964">
    <property type="entry name" value="Striated_Muscle_Regulatory"/>
</dbReference>
<dbReference type="FunFam" id="2.60.40.10:FF:000031">
    <property type="entry name" value="Myosin-binding protein C, slow type"/>
    <property type="match status" value="1"/>
</dbReference>
<feature type="domain" description="Ig-like" evidence="7">
    <location>
        <begin position="362"/>
        <end position="450"/>
    </location>
</feature>
<reference evidence="9" key="3">
    <citation type="submission" date="2025-09" db="UniProtKB">
        <authorList>
            <consortium name="Ensembl"/>
        </authorList>
    </citation>
    <scope>IDENTIFICATION</scope>
</reference>
<dbReference type="SMART" id="SM00408">
    <property type="entry name" value="IGc2"/>
    <property type="match status" value="2"/>
</dbReference>
<keyword evidence="10" id="KW-1185">Reference proteome</keyword>
<accession>A0AAZ1WZZ6</accession>